<feature type="compositionally biased region" description="Acidic residues" evidence="1">
    <location>
        <begin position="354"/>
        <end position="374"/>
    </location>
</feature>
<evidence type="ECO:0000313" key="5">
    <source>
        <dbReference type="Proteomes" id="UP000092716"/>
    </source>
</evidence>
<dbReference type="KEGG" id="pcot:PCOAH_00037210"/>
<feature type="region of interest" description="Disordered" evidence="1">
    <location>
        <begin position="250"/>
        <end position="271"/>
    </location>
</feature>
<feature type="compositionally biased region" description="Basic and acidic residues" evidence="1">
    <location>
        <begin position="294"/>
        <end position="304"/>
    </location>
</feature>
<keyword evidence="5" id="KW-1185">Reference proteome</keyword>
<evidence type="ECO:0000256" key="2">
    <source>
        <dbReference type="SAM" id="Phobius"/>
    </source>
</evidence>
<dbReference type="RefSeq" id="XP_019916788.1">
    <property type="nucleotide sequence ID" value="XM_020060512.1"/>
</dbReference>
<feature type="compositionally biased region" description="Basic and acidic residues" evidence="1">
    <location>
        <begin position="250"/>
        <end position="269"/>
    </location>
</feature>
<evidence type="ECO:0000313" key="4">
    <source>
        <dbReference type="EMBL" id="ANQ10093.1"/>
    </source>
</evidence>
<evidence type="ECO:0000259" key="3">
    <source>
        <dbReference type="Pfam" id="PF12879"/>
    </source>
</evidence>
<feature type="transmembrane region" description="Helical" evidence="2">
    <location>
        <begin position="415"/>
        <end position="436"/>
    </location>
</feature>
<feature type="compositionally biased region" description="Acidic residues" evidence="1">
    <location>
        <begin position="324"/>
        <end position="347"/>
    </location>
</feature>
<feature type="compositionally biased region" description="Gly residues" evidence="1">
    <location>
        <begin position="387"/>
        <end position="396"/>
    </location>
</feature>
<evidence type="ECO:0000256" key="1">
    <source>
        <dbReference type="SAM" id="MobiDB-lite"/>
    </source>
</evidence>
<sequence>MLNVYAQEIKDKCPLMGKTVQQAFTIHEGLRTTACSSGTKNCVQCEWDECANYNLNGNEGVDLRRKVKDMLLGKDEITKTMSTISDSSTIKEWFTLFSEDVRQEDNKEKYSELNFLLPLCDDLNSTLGKGMSKYESFCRIMIRNIILTTAVEKKYEDKDQTQEKGQAPCEKIDVIIQALSRVKTVRETLNENVKYTECAYDAALKIAYTGQTHNSDDPHYIFETSELHTMMETITKDKTWCVDKEKLQQRRKALEDPDRSRAETGEKVQIRNGAEELEDLKKIFENVNETVEEEVKKEAKKPETDSPPPAPQEPVAEDTVPKVEEEEEEEEEEEDEEDEDEVEEVAEEPAKDKEDEEENNDQAEEEIPATEENDATTAPEGHDHSLAGGGGSGEGGSRLATPKAEALIDMKDNPFFPYLPLAPAMLGISVMSYLLWKHFGMLRKTRKRYRRAPKALGPTLEQQIVDHVEQQDGPHEYYLVKERKPRSTPIRRRKKRVAGHRRAGRRGVRRRMIIDIHLEVLDEWQKGDLHSMKEDFFEILVQEFMGSKYMEEENVPKEQVPSLDSAF</sequence>
<dbReference type="AlphaFoldDB" id="A0A1B1E4Z9"/>
<reference evidence="5" key="1">
    <citation type="submission" date="2016-06" db="EMBL/GenBank/DDBJ databases">
        <title>First high quality genome sequence of Plasmodium coatneyi using continuous long reads from single molecule, real-time sequencing.</title>
        <authorList>
            <person name="Chien J.-T."/>
            <person name="Pakala S.B."/>
            <person name="Geraldo J.A."/>
            <person name="Lapp S.A."/>
            <person name="Barnwell J.W."/>
            <person name="Kissinger J.C."/>
            <person name="Galinski M.R."/>
            <person name="Humphrey J.C."/>
        </authorList>
    </citation>
    <scope>NUCLEOTIDE SEQUENCE [LARGE SCALE GENOMIC DNA]</scope>
    <source>
        <strain evidence="5">Hackeri</strain>
    </source>
</reference>
<gene>
    <name evidence="4" type="ORF">PCOAH_00037210</name>
</gene>
<keyword evidence="2" id="KW-0472">Membrane</keyword>
<dbReference type="EMBL" id="CP016250">
    <property type="protein sequence ID" value="ANQ10093.1"/>
    <property type="molecule type" value="Genomic_DNA"/>
</dbReference>
<feature type="region of interest" description="Disordered" evidence="1">
    <location>
        <begin position="294"/>
        <end position="399"/>
    </location>
</feature>
<dbReference type="OrthoDB" id="376328at2759"/>
<accession>A0A1B1E4Z9</accession>
<dbReference type="Pfam" id="PF12879">
    <property type="entry name" value="SICA_C"/>
    <property type="match status" value="1"/>
</dbReference>
<feature type="domain" description="Schizont-infected cell agglutination C-terminal" evidence="3">
    <location>
        <begin position="437"/>
        <end position="560"/>
    </location>
</feature>
<proteinExistence type="predicted"/>
<organism evidence="4 5">
    <name type="scientific">Plasmodium coatneyi</name>
    <dbReference type="NCBI Taxonomy" id="208452"/>
    <lineage>
        <taxon>Eukaryota</taxon>
        <taxon>Sar</taxon>
        <taxon>Alveolata</taxon>
        <taxon>Apicomplexa</taxon>
        <taxon>Aconoidasida</taxon>
        <taxon>Haemosporida</taxon>
        <taxon>Plasmodiidae</taxon>
        <taxon>Plasmodium</taxon>
    </lineage>
</organism>
<name>A0A1B1E4Z9_9APIC</name>
<dbReference type="VEuPathDB" id="PlasmoDB:PCOAH_00037210"/>
<keyword evidence="2" id="KW-1133">Transmembrane helix</keyword>
<dbReference type="Proteomes" id="UP000092716">
    <property type="component" value="Chromosome 12"/>
</dbReference>
<dbReference type="GeneID" id="30910452"/>
<keyword evidence="2" id="KW-0812">Transmembrane</keyword>
<protein>
    <submittedName>
        <fullName evidence="4">SICA antigen</fullName>
    </submittedName>
</protein>
<dbReference type="InterPro" id="IPR024288">
    <property type="entry name" value="SICA_C"/>
</dbReference>